<dbReference type="SUPFAM" id="SSF57701">
    <property type="entry name" value="Zn2/Cys6 DNA-binding domain"/>
    <property type="match status" value="1"/>
</dbReference>
<sequence>MLPIDTFMVESPAATMQDSTRPTPPTCPPEPRDPDHARNVQKMDLGPEGIKPMKRACNDCRQQKLRCDVVQFPFTPCSRCKRLGKNCDVDTMFKRIGRRDKLSEMQREIEELRWKLGRATQGGPAVVPVPRPNIEQRMSSGTMGTPSTLMRELGRFKLTGDLLDDLFSQFFTLYHQFLPFLDPQKNPDYYFDLCPVLGWSIAMVGARKFHKEPSLRADLTYDYVRLLWATIADIPHSYHVTKALCLLCFWPLPTEGLQKDPTSQLASLMMQIALQNMLHLDFKAQVPFRGELSASEQRDRLMTWAACNIVAESTSTSLGLPPNTVYEGVLGSDFTFLSPYQLPDDLVAQLRISQFCNNFTKTLYCNNIGTNRLLAESRRADALESLQAQYSRLQMALSNHLSVIVQLHLYAAAVHLHAFAFFLPVDSLARRLALDELFAAVCAFLQAVMNHETSTGTLLEHTSNFISQTIFSSTFVLVKLLNGPPSKHMDTERGKALFNGIILAAGRMSIAKDDLPSRVGTRVPHLWRALGGGKEWVEDRPDPTVLRIQSWMGVSHVYDCHWAWKEQCKQKVGGHGNGTALNESNARGACGGGQGGLGSDAETMEALNPTDWAFLDWATIPI</sequence>
<accession>A0A9P8C8I6</accession>
<dbReference type="PROSITE" id="PS00463">
    <property type="entry name" value="ZN2_CY6_FUNGAL_1"/>
    <property type="match status" value="1"/>
</dbReference>
<comment type="subcellular location">
    <subcellularLocation>
        <location evidence="1">Nucleus</location>
    </subcellularLocation>
</comment>
<dbReference type="GO" id="GO:0001216">
    <property type="term" value="F:DNA-binding transcription activator activity"/>
    <property type="evidence" value="ECO:0007669"/>
    <property type="project" value="UniProtKB-ARBA"/>
</dbReference>
<dbReference type="InterPro" id="IPR001138">
    <property type="entry name" value="Zn2Cys6_DnaBD"/>
</dbReference>
<organism evidence="10 11">
    <name type="scientific">Amylocarpus encephaloides</name>
    <dbReference type="NCBI Taxonomy" id="45428"/>
    <lineage>
        <taxon>Eukaryota</taxon>
        <taxon>Fungi</taxon>
        <taxon>Dikarya</taxon>
        <taxon>Ascomycota</taxon>
        <taxon>Pezizomycotina</taxon>
        <taxon>Leotiomycetes</taxon>
        <taxon>Helotiales</taxon>
        <taxon>Helotiales incertae sedis</taxon>
        <taxon>Amylocarpus</taxon>
    </lineage>
</organism>
<evidence type="ECO:0000256" key="2">
    <source>
        <dbReference type="ARBA" id="ARBA00022723"/>
    </source>
</evidence>
<evidence type="ECO:0000256" key="5">
    <source>
        <dbReference type="ARBA" id="ARBA00023125"/>
    </source>
</evidence>
<dbReference type="PROSITE" id="PS50048">
    <property type="entry name" value="ZN2_CY6_FUNGAL_2"/>
    <property type="match status" value="1"/>
</dbReference>
<keyword evidence="7" id="KW-0539">Nucleus</keyword>
<proteinExistence type="predicted"/>
<dbReference type="Gene3D" id="4.10.240.10">
    <property type="entry name" value="Zn(2)-C6 fungal-type DNA-binding domain"/>
    <property type="match status" value="1"/>
</dbReference>
<evidence type="ECO:0000313" key="10">
    <source>
        <dbReference type="EMBL" id="KAG9237402.1"/>
    </source>
</evidence>
<dbReference type="SMART" id="SM00066">
    <property type="entry name" value="GAL4"/>
    <property type="match status" value="1"/>
</dbReference>
<protein>
    <recommendedName>
        <fullName evidence="9">Zn(2)-C6 fungal-type domain-containing protein</fullName>
    </recommendedName>
</protein>
<evidence type="ECO:0000259" key="9">
    <source>
        <dbReference type="PROSITE" id="PS50048"/>
    </source>
</evidence>
<comment type="caution">
    <text evidence="10">The sequence shown here is derived from an EMBL/GenBank/DDBJ whole genome shotgun (WGS) entry which is preliminary data.</text>
</comment>
<evidence type="ECO:0000256" key="1">
    <source>
        <dbReference type="ARBA" id="ARBA00004123"/>
    </source>
</evidence>
<dbReference type="Pfam" id="PF00172">
    <property type="entry name" value="Zn_clus"/>
    <property type="match status" value="1"/>
</dbReference>
<dbReference type="InterPro" id="IPR036864">
    <property type="entry name" value="Zn2-C6_fun-type_DNA-bd_sf"/>
</dbReference>
<evidence type="ECO:0000256" key="7">
    <source>
        <dbReference type="ARBA" id="ARBA00023242"/>
    </source>
</evidence>
<dbReference type="AlphaFoldDB" id="A0A9P8C8I6"/>
<evidence type="ECO:0000256" key="6">
    <source>
        <dbReference type="ARBA" id="ARBA00023163"/>
    </source>
</evidence>
<name>A0A9P8C8I6_9HELO</name>
<dbReference type="PANTHER" id="PTHR31845">
    <property type="entry name" value="FINGER DOMAIN PROTEIN, PUTATIVE-RELATED"/>
    <property type="match status" value="1"/>
</dbReference>
<dbReference type="CDD" id="cd00067">
    <property type="entry name" value="GAL4"/>
    <property type="match status" value="1"/>
</dbReference>
<evidence type="ECO:0000256" key="8">
    <source>
        <dbReference type="SAM" id="MobiDB-lite"/>
    </source>
</evidence>
<dbReference type="CDD" id="cd12148">
    <property type="entry name" value="fungal_TF_MHR"/>
    <property type="match status" value="1"/>
</dbReference>
<dbReference type="EMBL" id="MU251387">
    <property type="protein sequence ID" value="KAG9237402.1"/>
    <property type="molecule type" value="Genomic_DNA"/>
</dbReference>
<keyword evidence="4" id="KW-0805">Transcription regulation</keyword>
<keyword evidence="3" id="KW-0862">Zinc</keyword>
<dbReference type="GO" id="GO:0008270">
    <property type="term" value="F:zinc ion binding"/>
    <property type="evidence" value="ECO:0007669"/>
    <property type="project" value="InterPro"/>
</dbReference>
<feature type="region of interest" description="Disordered" evidence="8">
    <location>
        <begin position="1"/>
        <end position="48"/>
    </location>
</feature>
<keyword evidence="11" id="KW-1185">Reference proteome</keyword>
<dbReference type="GO" id="GO:0000976">
    <property type="term" value="F:transcription cis-regulatory region binding"/>
    <property type="evidence" value="ECO:0007669"/>
    <property type="project" value="TreeGrafter"/>
</dbReference>
<dbReference type="GO" id="GO:0005634">
    <property type="term" value="C:nucleus"/>
    <property type="evidence" value="ECO:0007669"/>
    <property type="project" value="UniProtKB-SubCell"/>
</dbReference>
<dbReference type="FunFam" id="4.10.240.10:FF:000003">
    <property type="entry name" value="C6 transcription factor (Leu3)"/>
    <property type="match status" value="1"/>
</dbReference>
<keyword evidence="2" id="KW-0479">Metal-binding</keyword>
<evidence type="ECO:0000313" key="11">
    <source>
        <dbReference type="Proteomes" id="UP000824998"/>
    </source>
</evidence>
<reference evidence="10" key="1">
    <citation type="journal article" date="2021" name="IMA Fungus">
        <title>Genomic characterization of three marine fungi, including Emericellopsis atlantica sp. nov. with signatures of a generalist lifestyle and marine biomass degradation.</title>
        <authorList>
            <person name="Hagestad O.C."/>
            <person name="Hou L."/>
            <person name="Andersen J.H."/>
            <person name="Hansen E.H."/>
            <person name="Altermark B."/>
            <person name="Li C."/>
            <person name="Kuhnert E."/>
            <person name="Cox R.J."/>
            <person name="Crous P.W."/>
            <person name="Spatafora J.W."/>
            <person name="Lail K."/>
            <person name="Amirebrahimi M."/>
            <person name="Lipzen A."/>
            <person name="Pangilinan J."/>
            <person name="Andreopoulos W."/>
            <person name="Hayes R.D."/>
            <person name="Ng V."/>
            <person name="Grigoriev I.V."/>
            <person name="Jackson S.A."/>
            <person name="Sutton T.D.S."/>
            <person name="Dobson A.D.W."/>
            <person name="Rama T."/>
        </authorList>
    </citation>
    <scope>NUCLEOTIDE SEQUENCE</scope>
    <source>
        <strain evidence="10">TRa018bII</strain>
    </source>
</reference>
<dbReference type="PANTHER" id="PTHR31845:SF21">
    <property type="entry name" value="REGULATORY PROTEIN LEU3"/>
    <property type="match status" value="1"/>
</dbReference>
<evidence type="ECO:0000256" key="3">
    <source>
        <dbReference type="ARBA" id="ARBA00022833"/>
    </source>
</evidence>
<keyword evidence="5" id="KW-0238">DNA-binding</keyword>
<keyword evidence="6" id="KW-0804">Transcription</keyword>
<dbReference type="Proteomes" id="UP000824998">
    <property type="component" value="Unassembled WGS sequence"/>
</dbReference>
<evidence type="ECO:0000256" key="4">
    <source>
        <dbReference type="ARBA" id="ARBA00023015"/>
    </source>
</evidence>
<dbReference type="OrthoDB" id="2341546at2759"/>
<feature type="domain" description="Zn(2)-C6 fungal-type" evidence="9">
    <location>
        <begin position="56"/>
        <end position="87"/>
    </location>
</feature>
<gene>
    <name evidence="10" type="ORF">BJ875DRAFT_156380</name>
</gene>
<dbReference type="GO" id="GO:0000981">
    <property type="term" value="F:DNA-binding transcription factor activity, RNA polymerase II-specific"/>
    <property type="evidence" value="ECO:0007669"/>
    <property type="project" value="InterPro"/>
</dbReference>
<dbReference type="InterPro" id="IPR051089">
    <property type="entry name" value="prtT"/>
</dbReference>